<dbReference type="InterPro" id="IPR050210">
    <property type="entry name" value="tRNA_Adenine-N(6)_MTase"/>
</dbReference>
<dbReference type="InterPro" id="IPR029063">
    <property type="entry name" value="SAM-dependent_MTases_sf"/>
</dbReference>
<evidence type="ECO:0000256" key="1">
    <source>
        <dbReference type="ARBA" id="ARBA00022603"/>
    </source>
</evidence>
<dbReference type="SUPFAM" id="SSF53335">
    <property type="entry name" value="S-adenosyl-L-methionine-dependent methyltransferases"/>
    <property type="match status" value="1"/>
</dbReference>
<dbReference type="PANTHER" id="PTHR47739">
    <property type="entry name" value="TRNA1(VAL) (ADENINE(37)-N6)-METHYLTRANSFERASE"/>
    <property type="match status" value="1"/>
</dbReference>
<organism evidence="4 5">
    <name type="scientific">Histidinibacterium aquaticum</name>
    <dbReference type="NCBI Taxonomy" id="2613962"/>
    <lineage>
        <taxon>Bacteria</taxon>
        <taxon>Pseudomonadati</taxon>
        <taxon>Pseudomonadota</taxon>
        <taxon>Alphaproteobacteria</taxon>
        <taxon>Rhodobacterales</taxon>
        <taxon>Paracoccaceae</taxon>
        <taxon>Histidinibacterium</taxon>
    </lineage>
</organism>
<dbReference type="GO" id="GO:0032259">
    <property type="term" value="P:methylation"/>
    <property type="evidence" value="ECO:0007669"/>
    <property type="project" value="UniProtKB-KW"/>
</dbReference>
<dbReference type="RefSeq" id="WP_150446796.1">
    <property type="nucleotide sequence ID" value="NZ_VYQE01000007.1"/>
</dbReference>
<keyword evidence="4" id="KW-0808">Transferase</keyword>
<dbReference type="CDD" id="cd02440">
    <property type="entry name" value="AdoMet_MTases"/>
    <property type="match status" value="1"/>
</dbReference>
<reference evidence="4 5" key="1">
    <citation type="submission" date="2019-09" db="EMBL/GenBank/DDBJ databases">
        <authorList>
            <person name="Park J.-S."/>
            <person name="Choi H.-J."/>
        </authorList>
    </citation>
    <scope>NUCLEOTIDE SEQUENCE [LARGE SCALE GENOMIC DNA]</scope>
    <source>
        <strain evidence="4 5">176SS1-4</strain>
    </source>
</reference>
<evidence type="ECO:0000313" key="5">
    <source>
        <dbReference type="Proteomes" id="UP000326554"/>
    </source>
</evidence>
<evidence type="ECO:0000313" key="4">
    <source>
        <dbReference type="EMBL" id="KAA9005291.1"/>
    </source>
</evidence>
<dbReference type="Pfam" id="PF05175">
    <property type="entry name" value="MTS"/>
    <property type="match status" value="1"/>
</dbReference>
<accession>A0A5J5GBB4</accession>
<gene>
    <name evidence="4" type="ORF">F3S47_18495</name>
</gene>
<dbReference type="EMBL" id="VYQE01000007">
    <property type="protein sequence ID" value="KAA9005291.1"/>
    <property type="molecule type" value="Genomic_DNA"/>
</dbReference>
<comment type="caution">
    <text evidence="4">The sequence shown here is derived from an EMBL/GenBank/DDBJ whole genome shotgun (WGS) entry which is preliminary data.</text>
</comment>
<dbReference type="Gene3D" id="3.40.50.150">
    <property type="entry name" value="Vaccinia Virus protein VP39"/>
    <property type="match status" value="1"/>
</dbReference>
<dbReference type="Proteomes" id="UP000326554">
    <property type="component" value="Unassembled WGS sequence"/>
</dbReference>
<name>A0A5J5GBB4_9RHOB</name>
<feature type="domain" description="Methyltransferase small" evidence="3">
    <location>
        <begin position="38"/>
        <end position="129"/>
    </location>
</feature>
<proteinExistence type="predicted"/>
<keyword evidence="2" id="KW-0949">S-adenosyl-L-methionine</keyword>
<evidence type="ECO:0000259" key="3">
    <source>
        <dbReference type="Pfam" id="PF05175"/>
    </source>
</evidence>
<keyword evidence="5" id="KW-1185">Reference proteome</keyword>
<dbReference type="GO" id="GO:0008168">
    <property type="term" value="F:methyltransferase activity"/>
    <property type="evidence" value="ECO:0007669"/>
    <property type="project" value="UniProtKB-KW"/>
</dbReference>
<dbReference type="AlphaFoldDB" id="A0A5J5GBB4"/>
<protein>
    <submittedName>
        <fullName evidence="4">Methyltransferase</fullName>
    </submittedName>
</protein>
<evidence type="ECO:0000256" key="2">
    <source>
        <dbReference type="ARBA" id="ARBA00022691"/>
    </source>
</evidence>
<keyword evidence="1 4" id="KW-0489">Methyltransferase</keyword>
<dbReference type="InterPro" id="IPR007848">
    <property type="entry name" value="Small_mtfrase_dom"/>
</dbReference>
<sequence>MSTSAADPEGATRDAFLGGRLHLWQPRRGYRAGVDAVLLAAAVPAEAGQAVLELGCGVGAAALCLAARVPGLHVTGVEIQPDYAALAHRNAEETGLALEVVEADLAHMPKALRQRSFDLVMMNPPYFDPALGTGSADAGRDTALRGATPATTWIDAGVRRLAPKGRLVMIQRIERLPEILALLDDRLGSVTVVPLAPRDGRAAHLFLLSAKKGGRARFRLAPPLVLHAAASHERDGEDYSPPVAAVLRDGAPLDIWA</sequence>
<dbReference type="PANTHER" id="PTHR47739:SF1">
    <property type="entry name" value="TRNA1(VAL) (ADENINE(37)-N6)-METHYLTRANSFERASE"/>
    <property type="match status" value="1"/>
</dbReference>